<accession>A0ACA9KDR4</accession>
<name>A0ACA9KDR4_9GLOM</name>
<keyword evidence="2" id="KW-1185">Reference proteome</keyword>
<organism evidence="1 2">
    <name type="scientific">Racocetra persica</name>
    <dbReference type="NCBI Taxonomy" id="160502"/>
    <lineage>
        <taxon>Eukaryota</taxon>
        <taxon>Fungi</taxon>
        <taxon>Fungi incertae sedis</taxon>
        <taxon>Mucoromycota</taxon>
        <taxon>Glomeromycotina</taxon>
        <taxon>Glomeromycetes</taxon>
        <taxon>Diversisporales</taxon>
        <taxon>Gigasporaceae</taxon>
        <taxon>Racocetra</taxon>
    </lineage>
</organism>
<comment type="caution">
    <text evidence="1">The sequence shown here is derived from an EMBL/GenBank/DDBJ whole genome shotgun (WGS) entry which is preliminary data.</text>
</comment>
<reference evidence="1" key="1">
    <citation type="submission" date="2021-06" db="EMBL/GenBank/DDBJ databases">
        <authorList>
            <person name="Kallberg Y."/>
            <person name="Tangrot J."/>
            <person name="Rosling A."/>
        </authorList>
    </citation>
    <scope>NUCLEOTIDE SEQUENCE</scope>
    <source>
        <strain evidence="1">MA461A</strain>
    </source>
</reference>
<dbReference type="Proteomes" id="UP000789920">
    <property type="component" value="Unassembled WGS sequence"/>
</dbReference>
<protein>
    <submittedName>
        <fullName evidence="1">4051_t:CDS:1</fullName>
    </submittedName>
</protein>
<sequence length="218" mass="25435">MSSKPTCTKILMKDIPVVSFSPGEYERYCEIFASIQNKNGGKLFQNGLLLCHQNTFVYQKLLELCNNVNDKKVLRAAYDYCNSQHEPKIKNKNTMTINNVIIKNEVDLSGSPETKGLNKNESTCPRNSLSETACPRNNLLRKIGFFIMIFIIIGLFLYAIKYVKDKESRIKELEASNQRKQDKYDKLSFEYNKMIEKSKMKNDEYRKRKEKIDRDDND</sequence>
<proteinExistence type="predicted"/>
<dbReference type="EMBL" id="CAJVQC010000350">
    <property type="protein sequence ID" value="CAG8467787.1"/>
    <property type="molecule type" value="Genomic_DNA"/>
</dbReference>
<evidence type="ECO:0000313" key="1">
    <source>
        <dbReference type="EMBL" id="CAG8467787.1"/>
    </source>
</evidence>
<gene>
    <name evidence="1" type="ORF">RPERSI_LOCUS439</name>
</gene>
<evidence type="ECO:0000313" key="2">
    <source>
        <dbReference type="Proteomes" id="UP000789920"/>
    </source>
</evidence>